<dbReference type="PANTHER" id="PTHR42884">
    <property type="entry name" value="PROPROTEIN CONVERTASE SUBTILISIN/KEXIN-RELATED"/>
    <property type="match status" value="1"/>
</dbReference>
<dbReference type="SUPFAM" id="SSF52743">
    <property type="entry name" value="Subtilisin-like"/>
    <property type="match status" value="1"/>
</dbReference>
<gene>
    <name evidence="4" type="ORF">METZ01_LOCUS322778</name>
</gene>
<keyword evidence="1" id="KW-0645">Protease</keyword>
<evidence type="ECO:0000256" key="2">
    <source>
        <dbReference type="ARBA" id="ARBA00022801"/>
    </source>
</evidence>
<sequence length="237" mass="25780">VPAASAKTKPGVGLRFRICYIVRVRGANRVIPSLYTGFLLVMGSQSLPAAARQAAFALKTPRPVVYWVDAGELAVAGVNDWVPGRERDRPAVRVKFGSRVVLQLAKGTTLDQALRESSLKPDREFGEGLFILQAGSVAEALAQSQRLAKRPGVLVSHPVRRRPIKKMNPLAPRPNDPLFSTQWPLENRDLETGAILGPEFNIREAWAESTGRGVVIGIADDGVDLAHTEFIDQGVDD</sequence>
<evidence type="ECO:0000256" key="3">
    <source>
        <dbReference type="ARBA" id="ARBA00022825"/>
    </source>
</evidence>
<evidence type="ECO:0000313" key="4">
    <source>
        <dbReference type="EMBL" id="SVC69924.1"/>
    </source>
</evidence>
<dbReference type="PANTHER" id="PTHR42884:SF14">
    <property type="entry name" value="NEUROENDOCRINE CONVERTASE 1"/>
    <property type="match status" value="1"/>
</dbReference>
<feature type="non-terminal residue" evidence="4">
    <location>
        <position position="1"/>
    </location>
</feature>
<proteinExistence type="predicted"/>
<keyword evidence="2" id="KW-0378">Hydrolase</keyword>
<dbReference type="Gene3D" id="3.40.50.200">
    <property type="entry name" value="Peptidase S8/S53 domain"/>
    <property type="match status" value="1"/>
</dbReference>
<dbReference type="PROSITE" id="PS51892">
    <property type="entry name" value="SUBTILASE"/>
    <property type="match status" value="1"/>
</dbReference>
<name>A0A382P928_9ZZZZ</name>
<keyword evidence="3" id="KW-0720">Serine protease</keyword>
<feature type="non-terminal residue" evidence="4">
    <location>
        <position position="237"/>
    </location>
</feature>
<dbReference type="AlphaFoldDB" id="A0A382P928"/>
<evidence type="ECO:0008006" key="5">
    <source>
        <dbReference type="Google" id="ProtNLM"/>
    </source>
</evidence>
<dbReference type="GO" id="GO:0016485">
    <property type="term" value="P:protein processing"/>
    <property type="evidence" value="ECO:0007669"/>
    <property type="project" value="TreeGrafter"/>
</dbReference>
<reference evidence="4" key="1">
    <citation type="submission" date="2018-05" db="EMBL/GenBank/DDBJ databases">
        <authorList>
            <person name="Lanie J.A."/>
            <person name="Ng W.-L."/>
            <person name="Kazmierczak K.M."/>
            <person name="Andrzejewski T.M."/>
            <person name="Davidsen T.M."/>
            <person name="Wayne K.J."/>
            <person name="Tettelin H."/>
            <person name="Glass J.I."/>
            <person name="Rusch D."/>
            <person name="Podicherti R."/>
            <person name="Tsui H.-C.T."/>
            <person name="Winkler M.E."/>
        </authorList>
    </citation>
    <scope>NUCLEOTIDE SEQUENCE</scope>
</reference>
<dbReference type="GO" id="GO:0004252">
    <property type="term" value="F:serine-type endopeptidase activity"/>
    <property type="evidence" value="ECO:0007669"/>
    <property type="project" value="InterPro"/>
</dbReference>
<dbReference type="EMBL" id="UINC01105751">
    <property type="protein sequence ID" value="SVC69924.1"/>
    <property type="molecule type" value="Genomic_DNA"/>
</dbReference>
<organism evidence="4">
    <name type="scientific">marine metagenome</name>
    <dbReference type="NCBI Taxonomy" id="408172"/>
    <lineage>
        <taxon>unclassified sequences</taxon>
        <taxon>metagenomes</taxon>
        <taxon>ecological metagenomes</taxon>
    </lineage>
</organism>
<accession>A0A382P928</accession>
<protein>
    <recommendedName>
        <fullName evidence="5">Peptidase S8/S53 domain-containing protein</fullName>
    </recommendedName>
</protein>
<dbReference type="GO" id="GO:0016020">
    <property type="term" value="C:membrane"/>
    <property type="evidence" value="ECO:0007669"/>
    <property type="project" value="TreeGrafter"/>
</dbReference>
<evidence type="ECO:0000256" key="1">
    <source>
        <dbReference type="ARBA" id="ARBA00022670"/>
    </source>
</evidence>
<dbReference type="InterPro" id="IPR036852">
    <property type="entry name" value="Peptidase_S8/S53_dom_sf"/>
</dbReference>